<evidence type="ECO:0000313" key="2">
    <source>
        <dbReference type="Proteomes" id="UP000012960"/>
    </source>
</evidence>
<reference evidence="1" key="1">
    <citation type="submission" date="2021-05" db="UniProtKB">
        <authorList>
            <consortium name="EnsemblPlants"/>
        </authorList>
    </citation>
    <scope>IDENTIFICATION</scope>
    <source>
        <strain evidence="1">subsp. malaccensis</strain>
    </source>
</reference>
<sequence length="31" mass="3260">MSLSIRTLLAKVLTFLHEWGGGGGGGDELML</sequence>
<organism evidence="1 2">
    <name type="scientific">Musa acuminata subsp. malaccensis</name>
    <name type="common">Wild banana</name>
    <name type="synonym">Musa malaccensis</name>
    <dbReference type="NCBI Taxonomy" id="214687"/>
    <lineage>
        <taxon>Eukaryota</taxon>
        <taxon>Viridiplantae</taxon>
        <taxon>Streptophyta</taxon>
        <taxon>Embryophyta</taxon>
        <taxon>Tracheophyta</taxon>
        <taxon>Spermatophyta</taxon>
        <taxon>Magnoliopsida</taxon>
        <taxon>Liliopsida</taxon>
        <taxon>Zingiberales</taxon>
        <taxon>Musaceae</taxon>
        <taxon>Musa</taxon>
    </lineage>
</organism>
<name>A0A804HNJ9_MUSAM</name>
<dbReference type="AlphaFoldDB" id="A0A804HNJ9"/>
<dbReference type="EnsemblPlants" id="Ma00_t05430.1">
    <property type="protein sequence ID" value="Ma00_p05430.1"/>
    <property type="gene ID" value="Ma00_g05430"/>
</dbReference>
<evidence type="ECO:0000313" key="1">
    <source>
        <dbReference type="EnsemblPlants" id="Ma00_p05430.1"/>
    </source>
</evidence>
<accession>A0A804HNJ9</accession>
<dbReference type="InParanoid" id="A0A804HNJ9"/>
<dbReference type="Gramene" id="Ma00_t05430.1">
    <property type="protein sequence ID" value="Ma00_p05430.1"/>
    <property type="gene ID" value="Ma00_g05430"/>
</dbReference>
<dbReference type="Proteomes" id="UP000012960">
    <property type="component" value="Unplaced"/>
</dbReference>
<keyword evidence="2" id="KW-1185">Reference proteome</keyword>
<proteinExistence type="predicted"/>
<protein>
    <submittedName>
        <fullName evidence="1">Uncharacterized protein</fullName>
    </submittedName>
</protein>